<dbReference type="AlphaFoldDB" id="A0A1J5RR01"/>
<sequence>MNAEAPDCFELADRLNADCQCISLDREALGRELGHAPDGDALSAMIAADRPHLFAGSMVFVSGEHIGRMARIIAAIERVAALPAYLELVLAHAPAVARYRPRARGVFLGYDFHLGPDNQGGPQLIEINTNAGGALLNALLARAQQACCDEVRARLPGSLGEDPPEQLFMAMFLAEWRAERGEAQLSTIAIVDTEPRGQYLYPEFVLFARLFERHGIAALICDPRDLAWREGALWAGERRIDLVYNRLTDFALDAPSSAALRAAYLAGGAVVTPHPHAHARYADKRNLVALTDPVLLQRWGVDAETRELLLSGIPRTESVSAVAADELWARRRQLFFKPAAGYGSKAAYRGDKLTRRVFEEIISGAGDYVAQALVPPSSRRLTVAGERVAMKIDLRNYVYDGSVQLVTARLWQGQTTNFRTPGGGFAPVLALPCEEKA</sequence>
<dbReference type="EMBL" id="MLJW01000246">
    <property type="protein sequence ID" value="OIQ91915.1"/>
    <property type="molecule type" value="Genomic_DNA"/>
</dbReference>
<dbReference type="SUPFAM" id="SSF56059">
    <property type="entry name" value="Glutathione synthetase ATP-binding domain-like"/>
    <property type="match status" value="1"/>
</dbReference>
<organism evidence="1">
    <name type="scientific">mine drainage metagenome</name>
    <dbReference type="NCBI Taxonomy" id="410659"/>
    <lineage>
        <taxon>unclassified sequences</taxon>
        <taxon>metagenomes</taxon>
        <taxon>ecological metagenomes</taxon>
    </lineage>
</organism>
<comment type="caution">
    <text evidence="1">The sequence shown here is derived from an EMBL/GenBank/DDBJ whole genome shotgun (WGS) entry which is preliminary data.</text>
</comment>
<reference evidence="1" key="1">
    <citation type="submission" date="2016-10" db="EMBL/GenBank/DDBJ databases">
        <title>Sequence of Gallionella enrichment culture.</title>
        <authorList>
            <person name="Poehlein A."/>
            <person name="Muehling M."/>
            <person name="Daniel R."/>
        </authorList>
    </citation>
    <scope>NUCLEOTIDE SEQUENCE</scope>
</reference>
<protein>
    <recommendedName>
        <fullName evidence="2">Circularly permuted type 2 ATP-grasp protein</fullName>
    </recommendedName>
</protein>
<accession>A0A1J5RR01</accession>
<gene>
    <name evidence="1" type="ORF">GALL_261930</name>
</gene>
<proteinExistence type="predicted"/>
<evidence type="ECO:0008006" key="2">
    <source>
        <dbReference type="Google" id="ProtNLM"/>
    </source>
</evidence>
<evidence type="ECO:0000313" key="1">
    <source>
        <dbReference type="EMBL" id="OIQ91915.1"/>
    </source>
</evidence>
<name>A0A1J5RR01_9ZZZZ</name>